<dbReference type="InParanoid" id="A0A2Y9D6Q4"/>
<dbReference type="InterPro" id="IPR000048">
    <property type="entry name" value="IQ_motif_EF-hand-BS"/>
</dbReference>
<dbReference type="GO" id="GO:0005516">
    <property type="term" value="F:calmodulin binding"/>
    <property type="evidence" value="ECO:0007669"/>
    <property type="project" value="TreeGrafter"/>
</dbReference>
<dbReference type="Proteomes" id="UP000248480">
    <property type="component" value="Unplaced"/>
</dbReference>
<dbReference type="InterPro" id="IPR039887">
    <property type="entry name" value="IQCF"/>
</dbReference>
<name>A0A2Y9D6Q4_TRIMA</name>
<dbReference type="Gene3D" id="1.20.5.190">
    <property type="match status" value="2"/>
</dbReference>
<dbReference type="GeneID" id="101346954"/>
<evidence type="ECO:0000313" key="1">
    <source>
        <dbReference type="Proteomes" id="UP000248480"/>
    </source>
</evidence>
<dbReference type="PROSITE" id="PS50096">
    <property type="entry name" value="IQ"/>
    <property type="match status" value="1"/>
</dbReference>
<proteinExistence type="predicted"/>
<dbReference type="Pfam" id="PF00612">
    <property type="entry name" value="IQ"/>
    <property type="match status" value="1"/>
</dbReference>
<dbReference type="FunFam" id="1.20.5.190:FF:000015">
    <property type="entry name" value="IQ motif containing F5"/>
    <property type="match status" value="1"/>
</dbReference>
<dbReference type="RefSeq" id="XP_004368795.1">
    <property type="nucleotide sequence ID" value="XM_004368738.1"/>
</dbReference>
<dbReference type="SUPFAM" id="SSF52540">
    <property type="entry name" value="P-loop containing nucleoside triphosphate hydrolases"/>
    <property type="match status" value="1"/>
</dbReference>
<keyword evidence="1" id="KW-1185">Reference proteome</keyword>
<dbReference type="InterPro" id="IPR027417">
    <property type="entry name" value="P-loop_NTPase"/>
</dbReference>
<evidence type="ECO:0000313" key="2">
    <source>
        <dbReference type="RefSeq" id="XP_004368795.1"/>
    </source>
</evidence>
<dbReference type="KEGG" id="tmu:101346954"/>
<gene>
    <name evidence="2" type="primary">LOC101346954</name>
</gene>
<reference evidence="2" key="1">
    <citation type="submission" date="2025-08" db="UniProtKB">
        <authorList>
            <consortium name="RefSeq"/>
        </authorList>
    </citation>
    <scope>IDENTIFICATION</scope>
</reference>
<dbReference type="SMART" id="SM00015">
    <property type="entry name" value="IQ"/>
    <property type="match status" value="3"/>
</dbReference>
<dbReference type="PANTHER" id="PTHR21633:SF10">
    <property type="entry name" value="IQ MOTIF CONTAINING F4"/>
    <property type="match status" value="1"/>
</dbReference>
<dbReference type="PANTHER" id="PTHR21633">
    <property type="entry name" value="IQ MOTIF CONTAINING F"/>
    <property type="match status" value="1"/>
</dbReference>
<organism evidence="1 2">
    <name type="scientific">Trichechus manatus latirostris</name>
    <name type="common">Florida manatee</name>
    <dbReference type="NCBI Taxonomy" id="127582"/>
    <lineage>
        <taxon>Eukaryota</taxon>
        <taxon>Metazoa</taxon>
        <taxon>Chordata</taxon>
        <taxon>Craniata</taxon>
        <taxon>Vertebrata</taxon>
        <taxon>Euteleostomi</taxon>
        <taxon>Mammalia</taxon>
        <taxon>Eutheria</taxon>
        <taxon>Afrotheria</taxon>
        <taxon>Sirenia</taxon>
        <taxon>Trichechidae</taxon>
        <taxon>Trichechus</taxon>
    </lineage>
</organism>
<protein>
    <submittedName>
        <fullName evidence="2">IQ domain-containing protein F5-like</fullName>
    </submittedName>
</protein>
<dbReference type="AlphaFoldDB" id="A0A2Y9D6Q4"/>
<sequence>MKATDEERAEAAKKIQAWWRGTQVRQKLLQMVLKVWIIQNWWWRMLARQLEKRRQYALEAYREQEWAAVRLPSWVRMWRIHQRYWRVLNAARMIQTCWRWYIYHTRGFVRGFFRVTSNMLQTELEIVYGPEACKVRECIPLSIKE</sequence>
<accession>A0A2Y9D6Q4</accession>